<accession>A0A9P0CMM6</accession>
<evidence type="ECO:0000313" key="2">
    <source>
        <dbReference type="EMBL" id="CAH1102898.1"/>
    </source>
</evidence>
<reference evidence="2" key="1">
    <citation type="submission" date="2022-01" db="EMBL/GenBank/DDBJ databases">
        <authorList>
            <person name="King R."/>
        </authorList>
    </citation>
    <scope>NUCLEOTIDE SEQUENCE</scope>
</reference>
<dbReference type="Proteomes" id="UP001153636">
    <property type="component" value="Chromosome 13"/>
</dbReference>
<name>A0A9P0CMM6_9CUCU</name>
<keyword evidence="3" id="KW-1185">Reference proteome</keyword>
<organism evidence="2 3">
    <name type="scientific">Psylliodes chrysocephalus</name>
    <dbReference type="NCBI Taxonomy" id="3402493"/>
    <lineage>
        <taxon>Eukaryota</taxon>
        <taxon>Metazoa</taxon>
        <taxon>Ecdysozoa</taxon>
        <taxon>Arthropoda</taxon>
        <taxon>Hexapoda</taxon>
        <taxon>Insecta</taxon>
        <taxon>Pterygota</taxon>
        <taxon>Neoptera</taxon>
        <taxon>Endopterygota</taxon>
        <taxon>Coleoptera</taxon>
        <taxon>Polyphaga</taxon>
        <taxon>Cucujiformia</taxon>
        <taxon>Chrysomeloidea</taxon>
        <taxon>Chrysomelidae</taxon>
        <taxon>Galerucinae</taxon>
        <taxon>Alticini</taxon>
        <taxon>Psylliodes</taxon>
    </lineage>
</organism>
<feature type="compositionally biased region" description="Basic and acidic residues" evidence="1">
    <location>
        <begin position="33"/>
        <end position="43"/>
    </location>
</feature>
<proteinExistence type="predicted"/>
<evidence type="ECO:0000313" key="3">
    <source>
        <dbReference type="Proteomes" id="UP001153636"/>
    </source>
</evidence>
<feature type="region of interest" description="Disordered" evidence="1">
    <location>
        <begin position="1"/>
        <end position="45"/>
    </location>
</feature>
<gene>
    <name evidence="2" type="ORF">PSYICH_LOCUS3757</name>
</gene>
<sequence length="130" mass="15364">MCSTNNSDNEEYNLHPISEVDVQSENSEENSEEKESKNKEPTNCKKKRKLKVQCVQKCRLAYIEKFKWIIDKDGCSFCKYGQKIVVGGYSHLSRHENSLMHKKKENAVKICIDIKQYQPKLTKKKYWQEK</sequence>
<dbReference type="EMBL" id="OV651825">
    <property type="protein sequence ID" value="CAH1102898.1"/>
    <property type="molecule type" value="Genomic_DNA"/>
</dbReference>
<protein>
    <submittedName>
        <fullName evidence="2">Uncharacterized protein</fullName>
    </submittedName>
</protein>
<dbReference type="AlphaFoldDB" id="A0A9P0CMM6"/>
<evidence type="ECO:0000256" key="1">
    <source>
        <dbReference type="SAM" id="MobiDB-lite"/>
    </source>
</evidence>